<protein>
    <submittedName>
        <fullName evidence="3">Dihydroflavonol-4-reductase</fullName>
    </submittedName>
</protein>
<comment type="caution">
    <text evidence="3">The sequence shown here is derived from an EMBL/GenBank/DDBJ whole genome shotgun (WGS) entry which is preliminary data.</text>
</comment>
<reference evidence="3" key="1">
    <citation type="submission" date="2022-08" db="EMBL/GenBank/DDBJ databases">
        <authorList>
            <person name="Marques A."/>
        </authorList>
    </citation>
    <scope>NUCLEOTIDE SEQUENCE</scope>
    <source>
        <strain evidence="3">RhyPub2mFocal</strain>
        <tissue evidence="3">Leaves</tissue>
    </source>
</reference>
<dbReference type="PANTHER" id="PTHR10366:SF349">
    <property type="entry name" value="OS01G0828100 PROTEIN"/>
    <property type="match status" value="1"/>
</dbReference>
<evidence type="ECO:0000256" key="1">
    <source>
        <dbReference type="ARBA" id="ARBA00023002"/>
    </source>
</evidence>
<evidence type="ECO:0000313" key="3">
    <source>
        <dbReference type="EMBL" id="KAJ4819851.1"/>
    </source>
</evidence>
<dbReference type="InterPro" id="IPR050425">
    <property type="entry name" value="NAD(P)_dehydrat-like"/>
</dbReference>
<feature type="domain" description="NAD-dependent epimerase/dehydratase" evidence="2">
    <location>
        <begin position="10"/>
        <end position="255"/>
    </location>
</feature>
<organism evidence="3 4">
    <name type="scientific">Rhynchospora pubera</name>
    <dbReference type="NCBI Taxonomy" id="906938"/>
    <lineage>
        <taxon>Eukaryota</taxon>
        <taxon>Viridiplantae</taxon>
        <taxon>Streptophyta</taxon>
        <taxon>Embryophyta</taxon>
        <taxon>Tracheophyta</taxon>
        <taxon>Spermatophyta</taxon>
        <taxon>Magnoliopsida</taxon>
        <taxon>Liliopsida</taxon>
        <taxon>Poales</taxon>
        <taxon>Cyperaceae</taxon>
        <taxon>Cyperoideae</taxon>
        <taxon>Rhynchosporeae</taxon>
        <taxon>Rhynchospora</taxon>
    </lineage>
</organism>
<dbReference type="Proteomes" id="UP001140206">
    <property type="component" value="Chromosome 1"/>
</dbReference>
<dbReference type="InterPro" id="IPR001509">
    <property type="entry name" value="Epimerase_deHydtase"/>
</dbReference>
<sequence length="331" mass="36262">MSTKDARRCVCVTGGSGFIGSWLVKLLLEKGYTVHATVKNLEKSNDVIFLAEDEAETKHLQAMDSEPSHLRLFQLNLLEPTSILEAIEGTDGIFHLASPNILETQDPQTEILDPAIKGTLNVLQGAKNCGIKVVLVSSTSAIYPNPKWPTDAPLTEDCWADIDTLKEHELWYPLSKTLAEKAAWDFADKEGLELAVINPAMALGPILPPSLGLSVKVVLHLLQGIQMDLSKVVIGCVDVRDVARGMILLYETSAKGRYLCVESIASWADVVNKCASLCPEFPVQRIVKDEQTCLVRAERPSKKLIELGLDFTPFDKSINDTVASLKNKGLL</sequence>
<name>A0AAV8HWQ1_9POAL</name>
<dbReference type="Gene3D" id="3.40.50.720">
    <property type="entry name" value="NAD(P)-binding Rossmann-like Domain"/>
    <property type="match status" value="1"/>
</dbReference>
<dbReference type="FunFam" id="3.40.50.720:FF:000085">
    <property type="entry name" value="Dihydroflavonol reductase"/>
    <property type="match status" value="1"/>
</dbReference>
<gene>
    <name evidence="3" type="ORF">LUZ62_032417</name>
</gene>
<keyword evidence="1" id="KW-0560">Oxidoreductase</keyword>
<dbReference type="CDD" id="cd08958">
    <property type="entry name" value="FR_SDR_e"/>
    <property type="match status" value="1"/>
</dbReference>
<dbReference type="SUPFAM" id="SSF51735">
    <property type="entry name" value="NAD(P)-binding Rossmann-fold domains"/>
    <property type="match status" value="1"/>
</dbReference>
<keyword evidence="4" id="KW-1185">Reference proteome</keyword>
<proteinExistence type="predicted"/>
<dbReference type="AlphaFoldDB" id="A0AAV8HWQ1"/>
<evidence type="ECO:0000259" key="2">
    <source>
        <dbReference type="Pfam" id="PF01370"/>
    </source>
</evidence>
<dbReference type="PANTHER" id="PTHR10366">
    <property type="entry name" value="NAD DEPENDENT EPIMERASE/DEHYDRATASE"/>
    <property type="match status" value="1"/>
</dbReference>
<accession>A0AAV8HWQ1</accession>
<dbReference type="EMBL" id="JAMFTS010000001">
    <property type="protein sequence ID" value="KAJ4819851.1"/>
    <property type="molecule type" value="Genomic_DNA"/>
</dbReference>
<dbReference type="GO" id="GO:0016616">
    <property type="term" value="F:oxidoreductase activity, acting on the CH-OH group of donors, NAD or NADP as acceptor"/>
    <property type="evidence" value="ECO:0007669"/>
    <property type="project" value="TreeGrafter"/>
</dbReference>
<evidence type="ECO:0000313" key="4">
    <source>
        <dbReference type="Proteomes" id="UP001140206"/>
    </source>
</evidence>
<dbReference type="Pfam" id="PF01370">
    <property type="entry name" value="Epimerase"/>
    <property type="match status" value="1"/>
</dbReference>
<dbReference type="InterPro" id="IPR036291">
    <property type="entry name" value="NAD(P)-bd_dom_sf"/>
</dbReference>